<sequence length="804" mass="90186">MGRIGHALLTAKPRCLFSLAYGPCKLHPFIKRFHIHMGKSFFSFSVFLEKRDQIAIANALLFSADLKSFSLGNQIHSHVFKWGFSNDIFSQNNLIKMYFKVGVSSYGCKVFEEMAEKNVVSWTIVISGAIQNSNFEFGLNMYFEMLRVGLRPNEFTLGSVMKACATIGVHTLVIAIHCSALKIGLEQNPFVSTSILNMYVELRDIESAGLVFDCMKDLDAGCWNAMIGGYIKCKYDFKALQLLTLMPYVGVKMDKYTFINALKACSAMGALQCVKQIHVFIIQSKMECITSVMNALMDVYFKNSDKDSSLRVFNRIQEKDIISWNTAFSGFSQNGNARELIALYHNLMIIGGKPNNVTFSVLLRKCGELHNLNLGLQFYCVALYFGLFDEVSIINSAISMFSRCGKMDMACTAFYTAPFINMNTWNELISGYITNGFSEEGIKVFNNLRELDFEADVYTYSNTLEACCRSENQEIGRQLHCDLLKSGFHSHDYVCSSLIKIYSTFGLLDDCYKFFNGPEKLDLVSWGTMISSLAHQGFNHEAMKFLQLLMKSGELPDDFILASILNSCASIAAYRQVKSCHALVIKLGCCVYPFVASALIDAYAKCSDIENARVAFEQSLKLQDVVIYNAMIMAYAHQGLVVEAMNIFEKMKSANIHPSQVTFISLISACSHNGLINLGCSLFESMGFNYHLRPSPEIYGCLVDMLSRNGYLEDAKLVIEAMPFPTWPAIWRTLLSGCRTYENRALGEWASGRLLQLFPKSDAGYVLLGKVYSESGSWEDAASLRKKMTERGVAKGLGYSWIET</sequence>
<feature type="repeat" description="PPR" evidence="3">
    <location>
        <begin position="320"/>
        <end position="354"/>
    </location>
</feature>
<name>A0AAE1JSQ6_9FABA</name>
<dbReference type="EMBL" id="JAWXYG010000004">
    <property type="protein sequence ID" value="KAK4275886.1"/>
    <property type="molecule type" value="Genomic_DNA"/>
</dbReference>
<evidence type="ECO:0000313" key="4">
    <source>
        <dbReference type="EMBL" id="KAK4275886.1"/>
    </source>
</evidence>
<reference evidence="4" key="1">
    <citation type="submission" date="2023-10" db="EMBL/GenBank/DDBJ databases">
        <title>Chromosome-level genome of the transformable northern wattle, Acacia crassicarpa.</title>
        <authorList>
            <person name="Massaro I."/>
            <person name="Sinha N.R."/>
            <person name="Poethig S."/>
            <person name="Leichty A.R."/>
        </authorList>
    </citation>
    <scope>NUCLEOTIDE SEQUENCE</scope>
    <source>
        <strain evidence="4">Acra3RX</strain>
        <tissue evidence="4">Leaf</tissue>
    </source>
</reference>
<evidence type="ECO:0000313" key="5">
    <source>
        <dbReference type="Proteomes" id="UP001293593"/>
    </source>
</evidence>
<dbReference type="InterPro" id="IPR046848">
    <property type="entry name" value="E_motif"/>
</dbReference>
<feature type="repeat" description="PPR" evidence="3">
    <location>
        <begin position="421"/>
        <end position="455"/>
    </location>
</feature>
<gene>
    <name evidence="4" type="ORF">QN277_018897</name>
</gene>
<evidence type="ECO:0000256" key="3">
    <source>
        <dbReference type="PROSITE-ProRule" id="PRU00708"/>
    </source>
</evidence>
<evidence type="ECO:0000256" key="1">
    <source>
        <dbReference type="ARBA" id="ARBA00022737"/>
    </source>
</evidence>
<dbReference type="FunFam" id="1.25.40.10:FF:000343">
    <property type="entry name" value="Pentatricopeptide repeat-containing protein At3g58590"/>
    <property type="match status" value="1"/>
</dbReference>
<dbReference type="FunFam" id="1.25.40.10:FF:000196">
    <property type="entry name" value="Pentatricopeptide repeat-containing protein At4g14850"/>
    <property type="match status" value="1"/>
</dbReference>
<dbReference type="PANTHER" id="PTHR47926">
    <property type="entry name" value="PENTATRICOPEPTIDE REPEAT-CONTAINING PROTEIN"/>
    <property type="match status" value="1"/>
</dbReference>
<dbReference type="GO" id="GO:0009451">
    <property type="term" value="P:RNA modification"/>
    <property type="evidence" value="ECO:0007669"/>
    <property type="project" value="InterPro"/>
</dbReference>
<dbReference type="AlphaFoldDB" id="A0AAE1JSQ6"/>
<proteinExistence type="inferred from homology"/>
<dbReference type="NCBIfam" id="TIGR00756">
    <property type="entry name" value="PPR"/>
    <property type="match status" value="3"/>
</dbReference>
<dbReference type="InterPro" id="IPR002885">
    <property type="entry name" value="PPR_rpt"/>
</dbReference>
<accession>A0AAE1JSQ6</accession>
<feature type="repeat" description="PPR" evidence="3">
    <location>
        <begin position="522"/>
        <end position="556"/>
    </location>
</feature>
<dbReference type="Proteomes" id="UP001293593">
    <property type="component" value="Unassembled WGS sequence"/>
</dbReference>
<dbReference type="Pfam" id="PF01535">
    <property type="entry name" value="PPR"/>
    <property type="match status" value="5"/>
</dbReference>
<dbReference type="InterPro" id="IPR011990">
    <property type="entry name" value="TPR-like_helical_dom_sf"/>
</dbReference>
<protein>
    <recommendedName>
        <fullName evidence="6">Pentatricopeptide repeat-containing protein</fullName>
    </recommendedName>
</protein>
<evidence type="ECO:0008006" key="6">
    <source>
        <dbReference type="Google" id="ProtNLM"/>
    </source>
</evidence>
<organism evidence="4 5">
    <name type="scientific">Acacia crassicarpa</name>
    <name type="common">northern wattle</name>
    <dbReference type="NCBI Taxonomy" id="499986"/>
    <lineage>
        <taxon>Eukaryota</taxon>
        <taxon>Viridiplantae</taxon>
        <taxon>Streptophyta</taxon>
        <taxon>Embryophyta</taxon>
        <taxon>Tracheophyta</taxon>
        <taxon>Spermatophyta</taxon>
        <taxon>Magnoliopsida</taxon>
        <taxon>eudicotyledons</taxon>
        <taxon>Gunneridae</taxon>
        <taxon>Pentapetalae</taxon>
        <taxon>rosids</taxon>
        <taxon>fabids</taxon>
        <taxon>Fabales</taxon>
        <taxon>Fabaceae</taxon>
        <taxon>Caesalpinioideae</taxon>
        <taxon>mimosoid clade</taxon>
        <taxon>Acacieae</taxon>
        <taxon>Acacia</taxon>
    </lineage>
</organism>
<evidence type="ECO:0000256" key="2">
    <source>
        <dbReference type="ARBA" id="ARBA00061659"/>
    </source>
</evidence>
<dbReference type="Pfam" id="PF13041">
    <property type="entry name" value="PPR_2"/>
    <property type="match status" value="3"/>
</dbReference>
<dbReference type="Gene3D" id="1.25.40.10">
    <property type="entry name" value="Tetratricopeptide repeat domain"/>
    <property type="match status" value="7"/>
</dbReference>
<keyword evidence="1" id="KW-0677">Repeat</keyword>
<comment type="caution">
    <text evidence="4">The sequence shown here is derived from an EMBL/GenBank/DDBJ whole genome shotgun (WGS) entry which is preliminary data.</text>
</comment>
<dbReference type="InterPro" id="IPR046960">
    <property type="entry name" value="PPR_At4g14850-like_plant"/>
</dbReference>
<feature type="repeat" description="PPR" evidence="3">
    <location>
        <begin position="456"/>
        <end position="490"/>
    </location>
</feature>
<dbReference type="PROSITE" id="PS51375">
    <property type="entry name" value="PPR"/>
    <property type="match status" value="6"/>
</dbReference>
<dbReference type="GO" id="GO:0003723">
    <property type="term" value="F:RNA binding"/>
    <property type="evidence" value="ECO:0007669"/>
    <property type="project" value="InterPro"/>
</dbReference>
<keyword evidence="5" id="KW-1185">Reference proteome</keyword>
<dbReference type="FunFam" id="1.25.40.10:FF:000090">
    <property type="entry name" value="Pentatricopeptide repeat-containing protein, chloroplastic"/>
    <property type="match status" value="1"/>
</dbReference>
<comment type="similarity">
    <text evidence="2">Belongs to the PPR family. PCMP-E subfamily.</text>
</comment>
<dbReference type="Pfam" id="PF20431">
    <property type="entry name" value="E_motif"/>
    <property type="match status" value="1"/>
</dbReference>
<feature type="repeat" description="PPR" evidence="3">
    <location>
        <begin position="118"/>
        <end position="152"/>
    </location>
</feature>
<feature type="repeat" description="PPR" evidence="3">
    <location>
        <begin position="624"/>
        <end position="658"/>
    </location>
</feature>
<dbReference type="PANTHER" id="PTHR47926:SF435">
    <property type="entry name" value="PENTACOTRIPEPTIDE-REPEAT REGION OF PRORP DOMAIN-CONTAINING PROTEIN"/>
    <property type="match status" value="1"/>
</dbReference>